<dbReference type="PROSITE" id="PS50076">
    <property type="entry name" value="DNAJ_2"/>
    <property type="match status" value="1"/>
</dbReference>
<reference evidence="4 5" key="1">
    <citation type="journal article" date="2006" name="Nature">
        <title>Global trends of whole-genome duplications revealed by the ciliate Paramecium tetraurelia.</title>
        <authorList>
            <consortium name="Genoscope"/>
            <person name="Aury J.-M."/>
            <person name="Jaillon O."/>
            <person name="Duret L."/>
            <person name="Noel B."/>
            <person name="Jubin C."/>
            <person name="Porcel B.M."/>
            <person name="Segurens B."/>
            <person name="Daubin V."/>
            <person name="Anthouard V."/>
            <person name="Aiach N."/>
            <person name="Arnaiz O."/>
            <person name="Billaut A."/>
            <person name="Beisson J."/>
            <person name="Blanc I."/>
            <person name="Bouhouche K."/>
            <person name="Camara F."/>
            <person name="Duharcourt S."/>
            <person name="Guigo R."/>
            <person name="Gogendeau D."/>
            <person name="Katinka M."/>
            <person name="Keller A.-M."/>
            <person name="Kissmehl R."/>
            <person name="Klotz C."/>
            <person name="Koll F."/>
            <person name="Le Moue A."/>
            <person name="Lepere C."/>
            <person name="Malinsky S."/>
            <person name="Nowacki M."/>
            <person name="Nowak J.K."/>
            <person name="Plattner H."/>
            <person name="Poulain J."/>
            <person name="Ruiz F."/>
            <person name="Serrano V."/>
            <person name="Zagulski M."/>
            <person name="Dessen P."/>
            <person name="Betermier M."/>
            <person name="Weissenbach J."/>
            <person name="Scarpelli C."/>
            <person name="Schachter V."/>
            <person name="Sperling L."/>
            <person name="Meyer E."/>
            <person name="Cohen J."/>
            <person name="Wincker P."/>
        </authorList>
    </citation>
    <scope>NUCLEOTIDE SEQUENCE [LARGE SCALE GENOMIC DNA]</scope>
    <source>
        <strain evidence="4 5">Stock d4-2</strain>
    </source>
</reference>
<dbReference type="GO" id="GO:0051787">
    <property type="term" value="F:misfolded protein binding"/>
    <property type="evidence" value="ECO:0000318"/>
    <property type="project" value="GO_Central"/>
</dbReference>
<name>A0D6W0_PARTE</name>
<dbReference type="EMBL" id="CT868318">
    <property type="protein sequence ID" value="CAK78777.1"/>
    <property type="molecule type" value="Genomic_DNA"/>
</dbReference>
<dbReference type="CDD" id="cd06257">
    <property type="entry name" value="DnaJ"/>
    <property type="match status" value="1"/>
</dbReference>
<dbReference type="InterPro" id="IPR036869">
    <property type="entry name" value="J_dom_sf"/>
</dbReference>
<dbReference type="HOGENOM" id="CLU_1113150_0_0_1"/>
<dbReference type="OMA" id="FNRRICK"/>
<dbReference type="eggNOG" id="KOG0715">
    <property type="taxonomic scope" value="Eukaryota"/>
</dbReference>
<feature type="compositionally biased region" description="Polar residues" evidence="2">
    <location>
        <begin position="207"/>
        <end position="222"/>
    </location>
</feature>
<dbReference type="GO" id="GO:0005783">
    <property type="term" value="C:endoplasmic reticulum"/>
    <property type="evidence" value="ECO:0000318"/>
    <property type="project" value="GO_Central"/>
</dbReference>
<dbReference type="STRING" id="5888.A0D6W0"/>
<gene>
    <name evidence="4" type="ORF">GSPATT00001818001</name>
</gene>
<dbReference type="GO" id="GO:0036503">
    <property type="term" value="P:ERAD pathway"/>
    <property type="evidence" value="ECO:0000318"/>
    <property type="project" value="GO_Central"/>
</dbReference>
<dbReference type="Gene3D" id="1.10.287.110">
    <property type="entry name" value="DnaJ domain"/>
    <property type="match status" value="1"/>
</dbReference>
<organism evidence="4 5">
    <name type="scientific">Paramecium tetraurelia</name>
    <dbReference type="NCBI Taxonomy" id="5888"/>
    <lineage>
        <taxon>Eukaryota</taxon>
        <taxon>Sar</taxon>
        <taxon>Alveolata</taxon>
        <taxon>Ciliophora</taxon>
        <taxon>Intramacronucleata</taxon>
        <taxon>Oligohymenophorea</taxon>
        <taxon>Peniculida</taxon>
        <taxon>Parameciidae</taxon>
        <taxon>Paramecium</taxon>
    </lineage>
</organism>
<dbReference type="RefSeq" id="XP_001446174.1">
    <property type="nucleotide sequence ID" value="XM_001446137.1"/>
</dbReference>
<dbReference type="SMART" id="SM00271">
    <property type="entry name" value="DnaJ"/>
    <property type="match status" value="1"/>
</dbReference>
<dbReference type="OrthoDB" id="307117at2759"/>
<evidence type="ECO:0000256" key="1">
    <source>
        <dbReference type="ARBA" id="ARBA00023186"/>
    </source>
</evidence>
<dbReference type="AlphaFoldDB" id="A0D6W0"/>
<feature type="region of interest" description="Disordered" evidence="2">
    <location>
        <begin position="205"/>
        <end position="227"/>
    </location>
</feature>
<dbReference type="PANTHER" id="PTHR44360:SF1">
    <property type="entry name" value="DNAJ HOMOLOG SUBFAMILY B MEMBER 9"/>
    <property type="match status" value="1"/>
</dbReference>
<dbReference type="PANTHER" id="PTHR44360">
    <property type="entry name" value="DNAJ HOMOLOG SUBFAMILY B MEMBER 9"/>
    <property type="match status" value="1"/>
</dbReference>
<dbReference type="Pfam" id="PF00226">
    <property type="entry name" value="DnaJ"/>
    <property type="match status" value="1"/>
</dbReference>
<dbReference type="PRINTS" id="PR00625">
    <property type="entry name" value="JDOMAIN"/>
</dbReference>
<dbReference type="PROSITE" id="PS00636">
    <property type="entry name" value="DNAJ_1"/>
    <property type="match status" value="1"/>
</dbReference>
<dbReference type="KEGG" id="ptm:GSPATT00001818001"/>
<accession>A0D6W0</accession>
<dbReference type="Proteomes" id="UP000000600">
    <property type="component" value="Unassembled WGS sequence"/>
</dbReference>
<dbReference type="GO" id="GO:0051087">
    <property type="term" value="F:protein-folding chaperone binding"/>
    <property type="evidence" value="ECO:0000318"/>
    <property type="project" value="GO_Central"/>
</dbReference>
<evidence type="ECO:0000313" key="4">
    <source>
        <dbReference type="EMBL" id="CAK78777.1"/>
    </source>
</evidence>
<protein>
    <recommendedName>
        <fullName evidence="3">J domain-containing protein</fullName>
    </recommendedName>
</protein>
<dbReference type="InterPro" id="IPR051948">
    <property type="entry name" value="Hsp70_co-chaperone_J-domain"/>
</dbReference>
<dbReference type="InParanoid" id="A0D6W0"/>
<evidence type="ECO:0000313" key="5">
    <source>
        <dbReference type="Proteomes" id="UP000000600"/>
    </source>
</evidence>
<dbReference type="GeneID" id="5031959"/>
<feature type="domain" description="J" evidence="3">
    <location>
        <begin position="31"/>
        <end position="93"/>
    </location>
</feature>
<dbReference type="InterPro" id="IPR001623">
    <property type="entry name" value="DnaJ_domain"/>
</dbReference>
<feature type="compositionally biased region" description="Low complexity" evidence="2">
    <location>
        <begin position="128"/>
        <end position="145"/>
    </location>
</feature>
<evidence type="ECO:0000259" key="3">
    <source>
        <dbReference type="PROSITE" id="PS50076"/>
    </source>
</evidence>
<keyword evidence="5" id="KW-1185">Reference proteome</keyword>
<feature type="region of interest" description="Disordered" evidence="2">
    <location>
        <begin position="82"/>
        <end position="149"/>
    </location>
</feature>
<sequence>MIFNRRICKVIFHPTPRFCFFQPPQFDINKDYYKILNSQPTDQEQKIKLEYYKLAKKYHPDVNQGNEEKFKQINEAWNVLSDKDKKQQYDSARSYTNNNNETNNKTNQEQRQQQNHEDFFNQKGSNGFYQQYSQKSSNNSQQFSKRQMDEMQKQAQEYMNMFQNGQFSQMSQAFRQATKGDPKFNRINAFMNLAEMAGKFYSERQRSNMQNEKNRQQNVSSFQDKEDQLKDSLKNIKNGIKGLWDQFTKK</sequence>
<dbReference type="SUPFAM" id="SSF46565">
    <property type="entry name" value="Chaperone J-domain"/>
    <property type="match status" value="1"/>
</dbReference>
<proteinExistence type="predicted"/>
<keyword evidence="1" id="KW-0143">Chaperone</keyword>
<feature type="compositionally biased region" description="Low complexity" evidence="2">
    <location>
        <begin position="96"/>
        <end position="113"/>
    </location>
</feature>
<evidence type="ECO:0000256" key="2">
    <source>
        <dbReference type="SAM" id="MobiDB-lite"/>
    </source>
</evidence>
<dbReference type="InterPro" id="IPR018253">
    <property type="entry name" value="DnaJ_domain_CS"/>
</dbReference>